<dbReference type="STRING" id="946333.A4W93_10325"/>
<dbReference type="EMBL" id="CP015118">
    <property type="protein sequence ID" value="ARN20264.1"/>
    <property type="molecule type" value="Genomic_DNA"/>
</dbReference>
<protein>
    <recommendedName>
        <fullName evidence="1">NfeD-like C-terminal domain-containing protein</fullName>
    </recommendedName>
</protein>
<evidence type="ECO:0000313" key="3">
    <source>
        <dbReference type="Proteomes" id="UP000193427"/>
    </source>
</evidence>
<dbReference type="Pfam" id="PF01957">
    <property type="entry name" value="NfeD"/>
    <property type="match status" value="1"/>
</dbReference>
<accession>A0A1W6L7S0</accession>
<dbReference type="KEGG" id="rgu:A4W93_10325"/>
<evidence type="ECO:0000313" key="2">
    <source>
        <dbReference type="EMBL" id="ARN20264.1"/>
    </source>
</evidence>
<reference evidence="2 3" key="1">
    <citation type="submission" date="2016-04" db="EMBL/GenBank/DDBJ databases">
        <title>Complete genome sequence of natural rubber-degrading, novel Gram-negative bacterium, Rhizobacter gummiphilus strain NS21.</title>
        <authorList>
            <person name="Tabata M."/>
            <person name="Kasai D."/>
            <person name="Fukuda M."/>
        </authorList>
    </citation>
    <scope>NUCLEOTIDE SEQUENCE [LARGE SCALE GENOMIC DNA]</scope>
    <source>
        <strain evidence="2 3">NS21</strain>
    </source>
</reference>
<proteinExistence type="predicted"/>
<dbReference type="RefSeq" id="WP_085750535.1">
    <property type="nucleotide sequence ID" value="NZ_BSPR01000014.1"/>
</dbReference>
<feature type="domain" description="NfeD-like C-terminal" evidence="1">
    <location>
        <begin position="87"/>
        <end position="143"/>
    </location>
</feature>
<evidence type="ECO:0000259" key="1">
    <source>
        <dbReference type="Pfam" id="PF01957"/>
    </source>
</evidence>
<dbReference type="OrthoDB" id="5654021at2"/>
<keyword evidence="3" id="KW-1185">Reference proteome</keyword>
<sequence>MDFSAATFWWVAAGAVVAAELATGTFYLLMIALGLVGAALAAHLGLSVTLQVVTAALVGGGATALWHWRRTVSQPSPQPVAQNRDVNLDIGERVTVAAWEPDHTARVTYRGSSWKARRQPGAPEVTGEHVVQAVEGNWLVVAPLSH</sequence>
<dbReference type="AlphaFoldDB" id="A0A1W6L7S0"/>
<dbReference type="Proteomes" id="UP000193427">
    <property type="component" value="Chromosome"/>
</dbReference>
<organism evidence="2 3">
    <name type="scientific">Piscinibacter gummiphilus</name>
    <dbReference type="NCBI Taxonomy" id="946333"/>
    <lineage>
        <taxon>Bacteria</taxon>
        <taxon>Pseudomonadati</taxon>
        <taxon>Pseudomonadota</taxon>
        <taxon>Betaproteobacteria</taxon>
        <taxon>Burkholderiales</taxon>
        <taxon>Sphaerotilaceae</taxon>
        <taxon>Piscinibacter</taxon>
    </lineage>
</organism>
<name>A0A1W6L7S0_9BURK</name>
<dbReference type="InterPro" id="IPR002810">
    <property type="entry name" value="NfeD-like_C"/>
</dbReference>
<gene>
    <name evidence="2" type="ORF">A4W93_10325</name>
</gene>